<evidence type="ECO:0000313" key="2">
    <source>
        <dbReference type="EMBL" id="MER7375844.1"/>
    </source>
</evidence>
<dbReference type="RefSeq" id="WP_190073100.1">
    <property type="nucleotide sequence ID" value="NZ_BNBM01000012.1"/>
</dbReference>
<evidence type="ECO:0000313" key="3">
    <source>
        <dbReference type="Proteomes" id="UP001486207"/>
    </source>
</evidence>
<dbReference type="EMBL" id="JBEPFB010000012">
    <property type="protein sequence ID" value="MER7375844.1"/>
    <property type="molecule type" value="Genomic_DNA"/>
</dbReference>
<gene>
    <name evidence="2" type="ORF">ABT384_24735</name>
</gene>
<feature type="transmembrane region" description="Helical" evidence="1">
    <location>
        <begin position="51"/>
        <end position="69"/>
    </location>
</feature>
<comment type="caution">
    <text evidence="2">The sequence shown here is derived from an EMBL/GenBank/DDBJ whole genome shotgun (WGS) entry which is preliminary data.</text>
</comment>
<keyword evidence="1" id="KW-1133">Transmembrane helix</keyword>
<feature type="transmembrane region" description="Helical" evidence="1">
    <location>
        <begin position="28"/>
        <end position="45"/>
    </location>
</feature>
<proteinExistence type="predicted"/>
<dbReference type="Proteomes" id="UP001486207">
    <property type="component" value="Unassembled WGS sequence"/>
</dbReference>
<evidence type="ECO:0008006" key="4">
    <source>
        <dbReference type="Google" id="ProtNLM"/>
    </source>
</evidence>
<name>A0ABV1XW63_9ACTN</name>
<organism evidence="2 3">
    <name type="scientific">Streptomyces lanatus</name>
    <dbReference type="NCBI Taxonomy" id="66900"/>
    <lineage>
        <taxon>Bacteria</taxon>
        <taxon>Bacillati</taxon>
        <taxon>Actinomycetota</taxon>
        <taxon>Actinomycetes</taxon>
        <taxon>Kitasatosporales</taxon>
        <taxon>Streptomycetaceae</taxon>
        <taxon>Streptomyces</taxon>
    </lineage>
</organism>
<keyword evidence="1" id="KW-0812">Transmembrane</keyword>
<accession>A0ABV1XW63</accession>
<evidence type="ECO:0000256" key="1">
    <source>
        <dbReference type="SAM" id="Phobius"/>
    </source>
</evidence>
<protein>
    <recommendedName>
        <fullName evidence="4">DUF3239 domain-containing protein</fullName>
    </recommendedName>
</protein>
<sequence>MTSPTATPDIEQVLKHNRSKWKRHVRERIAVSLGLIAVPVVLHAVGVPDAFFTPLPILAAFFVLLFLLLRASRGRRLAACERVLRTYPLEYRTRVAKKGQQWLLQGTVFTVKVSTRGQHGAPLMRALDASTVRRWPKGAEDGGAWVAGDLPFGGVMIVPGTNDMLFMQPADWAKFADEREQADASRSALAQQAGLIELVEKEPNITYFY</sequence>
<reference evidence="2 3" key="1">
    <citation type="submission" date="2024-06" db="EMBL/GenBank/DDBJ databases">
        <title>The Natural Products Discovery Center: Release of the First 8490 Sequenced Strains for Exploring Actinobacteria Biosynthetic Diversity.</title>
        <authorList>
            <person name="Kalkreuter E."/>
            <person name="Kautsar S.A."/>
            <person name="Yang D."/>
            <person name="Bader C.D."/>
            <person name="Teijaro C.N."/>
            <person name="Fluegel L."/>
            <person name="Davis C.M."/>
            <person name="Simpson J.R."/>
            <person name="Lauterbach L."/>
            <person name="Steele A.D."/>
            <person name="Gui C."/>
            <person name="Meng S."/>
            <person name="Li G."/>
            <person name="Viehrig K."/>
            <person name="Ye F."/>
            <person name="Su P."/>
            <person name="Kiefer A.F."/>
            <person name="Nichols A."/>
            <person name="Cepeda A.J."/>
            <person name="Yan W."/>
            <person name="Fan B."/>
            <person name="Jiang Y."/>
            <person name="Adhikari A."/>
            <person name="Zheng C.-J."/>
            <person name="Schuster L."/>
            <person name="Cowan T.M."/>
            <person name="Smanski M.J."/>
            <person name="Chevrette M.G."/>
            <person name="De Carvalho L.P.S."/>
            <person name="Shen B."/>
        </authorList>
    </citation>
    <scope>NUCLEOTIDE SEQUENCE [LARGE SCALE GENOMIC DNA]</scope>
    <source>
        <strain evidence="2 3">NPDC000155</strain>
    </source>
</reference>
<keyword evidence="3" id="KW-1185">Reference proteome</keyword>
<keyword evidence="1" id="KW-0472">Membrane</keyword>